<reference evidence="1 2" key="1">
    <citation type="submission" date="2021-04" db="EMBL/GenBank/DDBJ databases">
        <title>Chitinophaga sp. nov., isolated from the rhizosphere soil.</title>
        <authorList>
            <person name="He S."/>
        </authorList>
    </citation>
    <scope>NUCLEOTIDE SEQUENCE [LARGE SCALE GENOMIC DNA]</scope>
    <source>
        <strain evidence="1 2">2R12</strain>
    </source>
</reference>
<name>A0ABS5JAQ9_9BACT</name>
<sequence>MTAPLILTLQLEPAAAAHFNQLRRSHYPAYANMVDAHVTLFHRLPADEPRIVDSLSGIGALVSFTLTVNAVQQYTNGVAYTLLSPTLQVFHHSLQQQWLSFLTWRDQQLLRPHITIMNKVTAYKAQQLHQRLTADFVPFEIGATGVQLWRYCKGPWELKETYSFEG</sequence>
<dbReference type="SUPFAM" id="SSF55144">
    <property type="entry name" value="LigT-like"/>
    <property type="match status" value="1"/>
</dbReference>
<dbReference type="InterPro" id="IPR009097">
    <property type="entry name" value="Cyclic_Pdiesterase"/>
</dbReference>
<evidence type="ECO:0000313" key="2">
    <source>
        <dbReference type="Proteomes" id="UP000676386"/>
    </source>
</evidence>
<dbReference type="GO" id="GO:0016874">
    <property type="term" value="F:ligase activity"/>
    <property type="evidence" value="ECO:0007669"/>
    <property type="project" value="UniProtKB-KW"/>
</dbReference>
<comment type="caution">
    <text evidence="1">The sequence shown here is derived from an EMBL/GenBank/DDBJ whole genome shotgun (WGS) entry which is preliminary data.</text>
</comment>
<organism evidence="1 2">
    <name type="scientific">Chitinophaga hostae</name>
    <dbReference type="NCBI Taxonomy" id="2831022"/>
    <lineage>
        <taxon>Bacteria</taxon>
        <taxon>Pseudomonadati</taxon>
        <taxon>Bacteroidota</taxon>
        <taxon>Chitinophagia</taxon>
        <taxon>Chitinophagales</taxon>
        <taxon>Chitinophagaceae</taxon>
        <taxon>Chitinophaga</taxon>
    </lineage>
</organism>
<dbReference type="RefSeq" id="WP_211977449.1">
    <property type="nucleotide sequence ID" value="NZ_CBFHAM010000056.1"/>
</dbReference>
<keyword evidence="2" id="KW-1185">Reference proteome</keyword>
<gene>
    <name evidence="1" type="ORF">KE626_33470</name>
</gene>
<dbReference type="EMBL" id="JAGTXB010000031">
    <property type="protein sequence ID" value="MBS0032291.1"/>
    <property type="molecule type" value="Genomic_DNA"/>
</dbReference>
<dbReference type="Gene3D" id="3.90.1140.10">
    <property type="entry name" value="Cyclic phosphodiesterase"/>
    <property type="match status" value="1"/>
</dbReference>
<accession>A0ABS5JAQ9</accession>
<proteinExistence type="predicted"/>
<dbReference type="Proteomes" id="UP000676386">
    <property type="component" value="Unassembled WGS sequence"/>
</dbReference>
<dbReference type="Pfam" id="PF13563">
    <property type="entry name" value="2_5_RNA_ligase2"/>
    <property type="match status" value="1"/>
</dbReference>
<protein>
    <submittedName>
        <fullName evidence="1">2'-5' RNA ligase family protein</fullName>
    </submittedName>
</protein>
<keyword evidence="1" id="KW-0436">Ligase</keyword>
<evidence type="ECO:0000313" key="1">
    <source>
        <dbReference type="EMBL" id="MBS0032291.1"/>
    </source>
</evidence>